<reference evidence="1" key="1">
    <citation type="submission" date="2021-02" db="EMBL/GenBank/DDBJ databases">
        <authorList>
            <person name="Nowell W R."/>
        </authorList>
    </citation>
    <scope>NUCLEOTIDE SEQUENCE</scope>
</reference>
<evidence type="ECO:0000313" key="2">
    <source>
        <dbReference type="Proteomes" id="UP000681967"/>
    </source>
</evidence>
<organism evidence="1 2">
    <name type="scientific">Rotaria magnacalcarata</name>
    <dbReference type="NCBI Taxonomy" id="392030"/>
    <lineage>
        <taxon>Eukaryota</taxon>
        <taxon>Metazoa</taxon>
        <taxon>Spiralia</taxon>
        <taxon>Gnathifera</taxon>
        <taxon>Rotifera</taxon>
        <taxon>Eurotatoria</taxon>
        <taxon>Bdelloidea</taxon>
        <taxon>Philodinida</taxon>
        <taxon>Philodinidae</taxon>
        <taxon>Rotaria</taxon>
    </lineage>
</organism>
<gene>
    <name evidence="1" type="ORF">BYL167_LOCUS17846</name>
</gene>
<protein>
    <submittedName>
        <fullName evidence="1">Uncharacterized protein</fullName>
    </submittedName>
</protein>
<accession>A0A8S2PY59</accession>
<evidence type="ECO:0000313" key="1">
    <source>
        <dbReference type="EMBL" id="CAF4076880.1"/>
    </source>
</evidence>
<sequence>MNSFPILSEVDIGDITVGVFKLKRTRSYAEEKCSTTDLTGVVNYTVQQARDYRNLIRVPTQSAHSAKKLIILPLNFLPNKY</sequence>
<dbReference type="AlphaFoldDB" id="A0A8S2PY59"/>
<dbReference type="EMBL" id="CAJOBH010007174">
    <property type="protein sequence ID" value="CAF4076880.1"/>
    <property type="molecule type" value="Genomic_DNA"/>
</dbReference>
<name>A0A8S2PY59_9BILA</name>
<dbReference type="Proteomes" id="UP000681967">
    <property type="component" value="Unassembled WGS sequence"/>
</dbReference>
<proteinExistence type="predicted"/>
<comment type="caution">
    <text evidence="1">The sequence shown here is derived from an EMBL/GenBank/DDBJ whole genome shotgun (WGS) entry which is preliminary data.</text>
</comment>